<dbReference type="EMBL" id="LT635759">
    <property type="protein sequence ID" value="SGZ54523.1"/>
    <property type="molecule type" value="Genomic_DNA"/>
</dbReference>
<evidence type="ECO:0000313" key="7">
    <source>
        <dbReference type="Proteomes" id="UP000182334"/>
    </source>
</evidence>
<evidence type="ECO:0000313" key="6">
    <source>
        <dbReference type="EMBL" id="SGZ54523.1"/>
    </source>
</evidence>
<dbReference type="GO" id="GO:0016846">
    <property type="term" value="F:carbon-sulfur lyase activity"/>
    <property type="evidence" value="ECO:0007669"/>
    <property type="project" value="InterPro"/>
</dbReference>
<dbReference type="GO" id="GO:0046872">
    <property type="term" value="F:metal ion binding"/>
    <property type="evidence" value="ECO:0007669"/>
    <property type="project" value="UniProtKB-KW"/>
</dbReference>
<evidence type="ECO:0000256" key="3">
    <source>
        <dbReference type="ARBA" id="ARBA00022833"/>
    </source>
</evidence>
<gene>
    <name evidence="6" type="ORF">SAMEA4029010_CIC11G00000000373</name>
</gene>
<evidence type="ECO:0000256" key="1">
    <source>
        <dbReference type="ARBA" id="ARBA00005495"/>
    </source>
</evidence>
<dbReference type="InterPro" id="IPR006913">
    <property type="entry name" value="CENP-V/GFA"/>
</dbReference>
<evidence type="ECO:0000256" key="4">
    <source>
        <dbReference type="ARBA" id="ARBA00023239"/>
    </source>
</evidence>
<proteinExistence type="inferred from homology"/>
<dbReference type="InterPro" id="IPR011057">
    <property type="entry name" value="Mss4-like_sf"/>
</dbReference>
<dbReference type="Pfam" id="PF04828">
    <property type="entry name" value="GFA"/>
    <property type="match status" value="1"/>
</dbReference>
<dbReference type="PANTHER" id="PTHR33337:SF31">
    <property type="entry name" value="DUF636 DOMAIN PROTEIN (AFU_ORTHOLOGUE AFUA_2G12650)"/>
    <property type="match status" value="1"/>
</dbReference>
<keyword evidence="3" id="KW-0862">Zinc</keyword>
<name>A0A1L0BTD0_9ASCO</name>
<sequence>MSPIYHGSCLCQSVKITVRGEPQRVYVCYCGDCRKNSGHLGQINAPYAVEDVTIDDPDNVVGEYVVKVTKSGKPKHKFFCLRCGCTIRTACESLPGKSIVRVMILDDANGRFVPEEALFAEEKNRYTGGVKSEYF</sequence>
<dbReference type="AlphaFoldDB" id="A0A1L0BTD0"/>
<feature type="domain" description="CENP-V/GFA" evidence="5">
    <location>
        <begin position="5"/>
        <end position="127"/>
    </location>
</feature>
<dbReference type="SUPFAM" id="SSF51316">
    <property type="entry name" value="Mss4-like"/>
    <property type="match status" value="1"/>
</dbReference>
<reference evidence="6 7" key="1">
    <citation type="submission" date="2016-10" db="EMBL/GenBank/DDBJ databases">
        <authorList>
            <person name="de Groot N.N."/>
        </authorList>
    </citation>
    <scope>NUCLEOTIDE SEQUENCE [LARGE SCALE GENOMIC DNA]</scope>
    <source>
        <strain evidence="6 7">CBS 141442</strain>
    </source>
</reference>
<dbReference type="STRING" id="45354.A0A1L0BTD0"/>
<protein>
    <submittedName>
        <fullName evidence="6">CIC11C00000000373</fullName>
    </submittedName>
</protein>
<keyword evidence="4" id="KW-0456">Lyase</keyword>
<comment type="similarity">
    <text evidence="1">Belongs to the Gfa family.</text>
</comment>
<dbReference type="OrthoDB" id="4001640at2759"/>
<evidence type="ECO:0000256" key="2">
    <source>
        <dbReference type="ARBA" id="ARBA00022723"/>
    </source>
</evidence>
<organism evidence="6 7">
    <name type="scientific">Sungouiella intermedia</name>
    <dbReference type="NCBI Taxonomy" id="45354"/>
    <lineage>
        <taxon>Eukaryota</taxon>
        <taxon>Fungi</taxon>
        <taxon>Dikarya</taxon>
        <taxon>Ascomycota</taxon>
        <taxon>Saccharomycotina</taxon>
        <taxon>Pichiomycetes</taxon>
        <taxon>Metschnikowiaceae</taxon>
        <taxon>Sungouiella</taxon>
    </lineage>
</organism>
<dbReference type="PROSITE" id="PS51891">
    <property type="entry name" value="CENP_V_GFA"/>
    <property type="match status" value="1"/>
</dbReference>
<dbReference type="PANTHER" id="PTHR33337">
    <property type="entry name" value="GFA DOMAIN-CONTAINING PROTEIN"/>
    <property type="match status" value="1"/>
</dbReference>
<keyword evidence="7" id="KW-1185">Reference proteome</keyword>
<keyword evidence="2" id="KW-0479">Metal-binding</keyword>
<accession>A0A1L0BTD0</accession>
<evidence type="ECO:0000259" key="5">
    <source>
        <dbReference type="PROSITE" id="PS51891"/>
    </source>
</evidence>
<dbReference type="Proteomes" id="UP000182334">
    <property type="component" value="Chromosome IV"/>
</dbReference>
<dbReference type="Gene3D" id="3.90.1590.10">
    <property type="entry name" value="glutathione-dependent formaldehyde- activating enzyme (gfa)"/>
    <property type="match status" value="1"/>
</dbReference>